<dbReference type="EMBL" id="GGEC01061058">
    <property type="protein sequence ID" value="MBX41542.1"/>
    <property type="molecule type" value="Transcribed_RNA"/>
</dbReference>
<protein>
    <submittedName>
        <fullName evidence="1">Uncharacterized protein</fullName>
    </submittedName>
</protein>
<name>A0A2P2NGC5_RHIMU</name>
<evidence type="ECO:0000313" key="1">
    <source>
        <dbReference type="EMBL" id="MBX41542.1"/>
    </source>
</evidence>
<dbReference type="AlphaFoldDB" id="A0A2P2NGC5"/>
<organism evidence="1">
    <name type="scientific">Rhizophora mucronata</name>
    <name type="common">Asiatic mangrove</name>
    <dbReference type="NCBI Taxonomy" id="61149"/>
    <lineage>
        <taxon>Eukaryota</taxon>
        <taxon>Viridiplantae</taxon>
        <taxon>Streptophyta</taxon>
        <taxon>Embryophyta</taxon>
        <taxon>Tracheophyta</taxon>
        <taxon>Spermatophyta</taxon>
        <taxon>Magnoliopsida</taxon>
        <taxon>eudicotyledons</taxon>
        <taxon>Gunneridae</taxon>
        <taxon>Pentapetalae</taxon>
        <taxon>rosids</taxon>
        <taxon>fabids</taxon>
        <taxon>Malpighiales</taxon>
        <taxon>Rhizophoraceae</taxon>
        <taxon>Rhizophora</taxon>
    </lineage>
</organism>
<sequence length="30" mass="3291">MFKVACSLGNIYIFAHIDTSNICAIFSLVV</sequence>
<proteinExistence type="predicted"/>
<accession>A0A2P2NGC5</accession>
<reference evidence="1" key="1">
    <citation type="submission" date="2018-02" db="EMBL/GenBank/DDBJ databases">
        <title>Rhizophora mucronata_Transcriptome.</title>
        <authorList>
            <person name="Meera S.P."/>
            <person name="Sreeshan A."/>
            <person name="Augustine A."/>
        </authorList>
    </citation>
    <scope>NUCLEOTIDE SEQUENCE</scope>
    <source>
        <tissue evidence="1">Leaf</tissue>
    </source>
</reference>